<reference evidence="8 9" key="1">
    <citation type="journal article" date="2024" name="Appl. Environ. Microbiol.">
        <title>Pontiella agarivorans sp. nov., a novel marine anaerobic bacterium capable of degrading macroalgal polysaccharides and fixing nitrogen.</title>
        <authorList>
            <person name="Liu N."/>
            <person name="Kivenson V."/>
            <person name="Peng X."/>
            <person name="Cui Z."/>
            <person name="Lankiewicz T.S."/>
            <person name="Gosselin K.M."/>
            <person name="English C.J."/>
            <person name="Blair E.M."/>
            <person name="O'Malley M.A."/>
            <person name="Valentine D.L."/>
        </authorList>
    </citation>
    <scope>NUCLEOTIDE SEQUENCE [LARGE SCALE GENOMIC DNA]</scope>
    <source>
        <strain evidence="8 9">NLcol2</strain>
    </source>
</reference>
<feature type="binding site" evidence="7">
    <location>
        <begin position="13"/>
        <end position="18"/>
    </location>
    <ligand>
        <name>ATP</name>
        <dbReference type="ChEBI" id="CHEBI:30616"/>
    </ligand>
</feature>
<dbReference type="InterPro" id="IPR031322">
    <property type="entry name" value="Shikimate/glucono_kinase"/>
</dbReference>
<dbReference type="HAMAP" id="MF_00109">
    <property type="entry name" value="Shikimate_kinase"/>
    <property type="match status" value="1"/>
</dbReference>
<name>A0ABU5MUP0_9BACT</name>
<comment type="pathway">
    <text evidence="7">Metabolic intermediate biosynthesis; chorismate biosynthesis; chorismate from D-erythrose 4-phosphate and phosphoenolpyruvate: step 5/7.</text>
</comment>
<feature type="binding site" evidence="7">
    <location>
        <position position="35"/>
    </location>
    <ligand>
        <name>substrate</name>
    </ligand>
</feature>
<feature type="binding site" evidence="7">
    <location>
        <position position="123"/>
    </location>
    <ligand>
        <name>ATP</name>
        <dbReference type="ChEBI" id="CHEBI:30616"/>
    </ligand>
</feature>
<dbReference type="CDD" id="cd00464">
    <property type="entry name" value="SK"/>
    <property type="match status" value="1"/>
</dbReference>
<keyword evidence="6 7" id="KW-0057">Aromatic amino acid biosynthesis</keyword>
<keyword evidence="3 7" id="KW-0547">Nucleotide-binding</keyword>
<keyword evidence="5 7" id="KW-0067">ATP-binding</keyword>
<gene>
    <name evidence="7" type="primary">aroK</name>
    <name evidence="8" type="ORF">P9H32_03525</name>
</gene>
<dbReference type="RefSeq" id="WP_322607484.1">
    <property type="nucleotide sequence ID" value="NZ_JARVCO010000002.1"/>
</dbReference>
<accession>A0ABU5MUP0</accession>
<keyword evidence="9" id="KW-1185">Reference proteome</keyword>
<comment type="function">
    <text evidence="7">Catalyzes the specific phosphorylation of the 3-hydroxyl group of shikimic acid using ATP as a cosubstrate.</text>
</comment>
<protein>
    <recommendedName>
        <fullName evidence="7">Shikimate kinase</fullName>
        <shortName evidence="7">SK</shortName>
        <ecNumber evidence="7">2.7.1.71</ecNumber>
    </recommendedName>
</protein>
<keyword evidence="7" id="KW-0963">Cytoplasm</keyword>
<dbReference type="EMBL" id="JARVCO010000002">
    <property type="protein sequence ID" value="MDZ8117686.1"/>
    <property type="molecule type" value="Genomic_DNA"/>
</dbReference>
<sequence>MAETNIVLIGMPASGKSTLGVQLAKWLSKGFIDTDLLVQARAGESMQAFQDRDGLTEYQKLECATVQSVVCENCVIATGGSAVYCDGAMAHLKSIASVVFLDVPLDEILRRIGDFSERGVVIRPGMTLADLYEERRPLYLRHADHVIACSGKAQDELLREIRGVL</sequence>
<organism evidence="8 9">
    <name type="scientific">Pontiella agarivorans</name>
    <dbReference type="NCBI Taxonomy" id="3038953"/>
    <lineage>
        <taxon>Bacteria</taxon>
        <taxon>Pseudomonadati</taxon>
        <taxon>Kiritimatiellota</taxon>
        <taxon>Kiritimatiellia</taxon>
        <taxon>Kiritimatiellales</taxon>
        <taxon>Pontiellaceae</taxon>
        <taxon>Pontiella</taxon>
    </lineage>
</organism>
<dbReference type="PRINTS" id="PR01100">
    <property type="entry name" value="SHIKIMTKNASE"/>
</dbReference>
<keyword evidence="7" id="KW-0460">Magnesium</keyword>
<feature type="binding site" evidence="7">
    <location>
        <position position="17"/>
    </location>
    <ligand>
        <name>Mg(2+)</name>
        <dbReference type="ChEBI" id="CHEBI:18420"/>
    </ligand>
</feature>
<evidence type="ECO:0000256" key="7">
    <source>
        <dbReference type="HAMAP-Rule" id="MF_00109"/>
    </source>
</evidence>
<comment type="caution">
    <text evidence="7">Lacks conserved residue(s) required for the propagation of feature annotation.</text>
</comment>
<feature type="binding site" evidence="7">
    <location>
        <position position="80"/>
    </location>
    <ligand>
        <name>substrate</name>
    </ligand>
</feature>
<evidence type="ECO:0000256" key="1">
    <source>
        <dbReference type="ARBA" id="ARBA00022605"/>
    </source>
</evidence>
<keyword evidence="1 7" id="KW-0028">Amino-acid biosynthesis</keyword>
<comment type="similarity">
    <text evidence="7">Belongs to the shikimate kinase family.</text>
</comment>
<keyword evidence="2 7" id="KW-0808">Transferase</keyword>
<dbReference type="Gene3D" id="3.40.50.300">
    <property type="entry name" value="P-loop containing nucleotide triphosphate hydrolases"/>
    <property type="match status" value="1"/>
</dbReference>
<evidence type="ECO:0000313" key="8">
    <source>
        <dbReference type="EMBL" id="MDZ8117686.1"/>
    </source>
</evidence>
<evidence type="ECO:0000256" key="6">
    <source>
        <dbReference type="ARBA" id="ARBA00023141"/>
    </source>
</evidence>
<dbReference type="SUPFAM" id="SSF52540">
    <property type="entry name" value="P-loop containing nucleoside triphosphate hydrolases"/>
    <property type="match status" value="1"/>
</dbReference>
<comment type="subunit">
    <text evidence="7">Monomer.</text>
</comment>
<dbReference type="EC" id="2.7.1.71" evidence="7"/>
<dbReference type="GO" id="GO:0004765">
    <property type="term" value="F:shikimate kinase activity"/>
    <property type="evidence" value="ECO:0007669"/>
    <property type="project" value="UniProtKB-EC"/>
</dbReference>
<evidence type="ECO:0000313" key="9">
    <source>
        <dbReference type="Proteomes" id="UP001290861"/>
    </source>
</evidence>
<dbReference type="Pfam" id="PF01202">
    <property type="entry name" value="SKI"/>
    <property type="match status" value="1"/>
</dbReference>
<comment type="catalytic activity">
    <reaction evidence="7">
        <text>shikimate + ATP = 3-phosphoshikimate + ADP + H(+)</text>
        <dbReference type="Rhea" id="RHEA:13121"/>
        <dbReference type="ChEBI" id="CHEBI:15378"/>
        <dbReference type="ChEBI" id="CHEBI:30616"/>
        <dbReference type="ChEBI" id="CHEBI:36208"/>
        <dbReference type="ChEBI" id="CHEBI:145989"/>
        <dbReference type="ChEBI" id="CHEBI:456216"/>
        <dbReference type="EC" id="2.7.1.71"/>
    </reaction>
</comment>
<comment type="cofactor">
    <cofactor evidence="7">
        <name>Mg(2+)</name>
        <dbReference type="ChEBI" id="CHEBI:18420"/>
    </cofactor>
    <text evidence="7">Binds 1 Mg(2+) ion per subunit.</text>
</comment>
<comment type="subcellular location">
    <subcellularLocation>
        <location evidence="7">Cytoplasm</location>
    </subcellularLocation>
</comment>
<dbReference type="InterPro" id="IPR027417">
    <property type="entry name" value="P-loop_NTPase"/>
</dbReference>
<dbReference type="Proteomes" id="UP001290861">
    <property type="component" value="Unassembled WGS sequence"/>
</dbReference>
<keyword evidence="7" id="KW-0479">Metal-binding</keyword>
<dbReference type="PANTHER" id="PTHR21087:SF16">
    <property type="entry name" value="SHIKIMATE KINASE 1, CHLOROPLASTIC"/>
    <property type="match status" value="1"/>
</dbReference>
<evidence type="ECO:0000256" key="5">
    <source>
        <dbReference type="ARBA" id="ARBA00022840"/>
    </source>
</evidence>
<evidence type="ECO:0000256" key="3">
    <source>
        <dbReference type="ARBA" id="ARBA00022741"/>
    </source>
</evidence>
<proteinExistence type="inferred from homology"/>
<keyword evidence="4 7" id="KW-0418">Kinase</keyword>
<evidence type="ECO:0000256" key="2">
    <source>
        <dbReference type="ARBA" id="ARBA00022679"/>
    </source>
</evidence>
<evidence type="ECO:0000256" key="4">
    <source>
        <dbReference type="ARBA" id="ARBA00022777"/>
    </source>
</evidence>
<feature type="binding site" evidence="7">
    <location>
        <position position="135"/>
    </location>
    <ligand>
        <name>substrate</name>
    </ligand>
</feature>
<dbReference type="PANTHER" id="PTHR21087">
    <property type="entry name" value="SHIKIMATE KINASE"/>
    <property type="match status" value="1"/>
</dbReference>
<comment type="caution">
    <text evidence="8">The sequence shown here is derived from an EMBL/GenBank/DDBJ whole genome shotgun (WGS) entry which is preliminary data.</text>
</comment>
<dbReference type="InterPro" id="IPR000623">
    <property type="entry name" value="Shikimate_kinase/TSH1"/>
</dbReference>